<keyword evidence="1" id="KW-0328">Glycosyltransferase</keyword>
<organism evidence="4">
    <name type="scientific">freshwater metagenome</name>
    <dbReference type="NCBI Taxonomy" id="449393"/>
    <lineage>
        <taxon>unclassified sequences</taxon>
        <taxon>metagenomes</taxon>
        <taxon>ecological metagenomes</taxon>
    </lineage>
</organism>
<dbReference type="EMBL" id="CAFBQL010000003">
    <property type="protein sequence ID" value="CAB5056766.1"/>
    <property type="molecule type" value="Genomic_DNA"/>
</dbReference>
<evidence type="ECO:0000313" key="7">
    <source>
        <dbReference type="EMBL" id="CAB5056766.1"/>
    </source>
</evidence>
<dbReference type="SUPFAM" id="SSF75005">
    <property type="entry name" value="Arabinanase/levansucrase/invertase"/>
    <property type="match status" value="1"/>
</dbReference>
<dbReference type="EMBL" id="CAEZWT010000006">
    <property type="protein sequence ID" value="CAB4658933.1"/>
    <property type="molecule type" value="Genomic_DNA"/>
</dbReference>
<sequence>MSDLATRFAINPVVRPEDVPPSVEGFEVTCAFNPGAFSYKGRTGLVLRVAERPPTREGFIDSVTTSETGELVITSFALDDPDLTVGDSRGFSHKGIDYLTTLSHFRMAWSDDGEKFEVDAKPLIVGSSAYETLGIEDARVTELEGRYYLTYTAVSRNGYGVGMRSTTDWENFQEHGVVIPPFNKDCTLFTEKIKGSYHMLHRPTGAGLGGPYIWSAKSPDLIHWGEHKCIAQARPGMWDSARVGAGAAPIKTSEGWLEIYHGAEELGVNGHRYCLGALLLDLDDPTKVLARSHDPIMEPTETYERQGFFGNVVFTNGHVVKGDEITLYYGAADSYSCGARLSINQILTSLKGVR</sequence>
<proteinExistence type="predicted"/>
<dbReference type="CDD" id="cd18612">
    <property type="entry name" value="GH130_Lin0857-like"/>
    <property type="match status" value="1"/>
</dbReference>
<dbReference type="PIRSF" id="PIRSF016202">
    <property type="entry name" value="PH1107"/>
    <property type="match status" value="1"/>
</dbReference>
<dbReference type="AlphaFoldDB" id="A0A6J6SVD7"/>
<evidence type="ECO:0000256" key="2">
    <source>
        <dbReference type="ARBA" id="ARBA00022679"/>
    </source>
</evidence>
<dbReference type="Gene3D" id="2.115.10.20">
    <property type="entry name" value="Glycosyl hydrolase domain, family 43"/>
    <property type="match status" value="1"/>
</dbReference>
<accession>A0A6J6SVD7</accession>
<dbReference type="PANTHER" id="PTHR34106:SF5">
    <property type="entry name" value="GLYCOSIDASE"/>
    <property type="match status" value="1"/>
</dbReference>
<dbReference type="GO" id="GO:0016757">
    <property type="term" value="F:glycosyltransferase activity"/>
    <property type="evidence" value="ECO:0007669"/>
    <property type="project" value="UniProtKB-KW"/>
</dbReference>
<dbReference type="Pfam" id="PF04041">
    <property type="entry name" value="Glyco_hydro_130"/>
    <property type="match status" value="1"/>
</dbReference>
<protein>
    <submittedName>
        <fullName evidence="4">Unannotated protein</fullName>
    </submittedName>
</protein>
<gene>
    <name evidence="3" type="ORF">UFOPK2289_00357</name>
    <name evidence="4" type="ORF">UFOPK2822_00010</name>
    <name evidence="5" type="ORF">UFOPK3346_00163</name>
    <name evidence="6" type="ORF">UFOPK3670_00441</name>
    <name evidence="7" type="ORF">UFOPK4308_00663</name>
</gene>
<evidence type="ECO:0000313" key="6">
    <source>
        <dbReference type="EMBL" id="CAB4917455.1"/>
    </source>
</evidence>
<evidence type="ECO:0000256" key="1">
    <source>
        <dbReference type="ARBA" id="ARBA00022676"/>
    </source>
</evidence>
<evidence type="ECO:0000313" key="4">
    <source>
        <dbReference type="EMBL" id="CAB4738665.1"/>
    </source>
</evidence>
<dbReference type="EMBL" id="CAFBLE010000001">
    <property type="protein sequence ID" value="CAB4856178.1"/>
    <property type="molecule type" value="Genomic_DNA"/>
</dbReference>
<dbReference type="EMBL" id="CAEZZC010000001">
    <property type="protein sequence ID" value="CAB4738665.1"/>
    <property type="molecule type" value="Genomic_DNA"/>
</dbReference>
<dbReference type="EMBL" id="CAFBMV010000003">
    <property type="protein sequence ID" value="CAB4917455.1"/>
    <property type="molecule type" value="Genomic_DNA"/>
</dbReference>
<dbReference type="InterPro" id="IPR007184">
    <property type="entry name" value="Mannoside_phosphorylase"/>
</dbReference>
<evidence type="ECO:0000313" key="3">
    <source>
        <dbReference type="EMBL" id="CAB4658933.1"/>
    </source>
</evidence>
<dbReference type="PANTHER" id="PTHR34106">
    <property type="entry name" value="GLYCOSIDASE"/>
    <property type="match status" value="1"/>
</dbReference>
<keyword evidence="2" id="KW-0808">Transferase</keyword>
<name>A0A6J6SVD7_9ZZZZ</name>
<evidence type="ECO:0000313" key="5">
    <source>
        <dbReference type="EMBL" id="CAB4856178.1"/>
    </source>
</evidence>
<reference evidence="4" key="1">
    <citation type="submission" date="2020-05" db="EMBL/GenBank/DDBJ databases">
        <authorList>
            <person name="Chiriac C."/>
            <person name="Salcher M."/>
            <person name="Ghai R."/>
            <person name="Kavagutti S V."/>
        </authorList>
    </citation>
    <scope>NUCLEOTIDE SEQUENCE</scope>
</reference>
<dbReference type="InterPro" id="IPR023296">
    <property type="entry name" value="Glyco_hydro_beta-prop_sf"/>
</dbReference>